<dbReference type="AlphaFoldDB" id="A0A3A1WIP1"/>
<protein>
    <recommendedName>
        <fullName evidence="5">ribonuclease H</fullName>
        <ecNumber evidence="5">3.1.26.4</ecNumber>
    </recommendedName>
</protein>
<sequence length="190" mass="20724">MTDTTTFNAPPVAPGGTLMTTRGKPSADTFKAYVDGSSLNNPGPAGWAVVLLEREAPGTPITRRALVGSEERATNNVMELEAATRALTALPLDARGTIWSDSTYVVDGANEWVPKWERNGWKKSKSKPVANVPEWLRLVAEWRRRPGVKFAWMRGHAGHRYNELADTLANAEAQKVRAGLPAVAGLEYDL</sequence>
<comment type="subunit">
    <text evidence="4">Monomer.</text>
</comment>
<dbReference type="InterPro" id="IPR002156">
    <property type="entry name" value="RNaseH_domain"/>
</dbReference>
<dbReference type="PANTHER" id="PTHR10642:SF26">
    <property type="entry name" value="RIBONUCLEASE H1"/>
    <property type="match status" value="1"/>
</dbReference>
<keyword evidence="9" id="KW-0378">Hydrolase</keyword>
<dbReference type="SUPFAM" id="SSF53098">
    <property type="entry name" value="Ribonuclease H-like"/>
    <property type="match status" value="1"/>
</dbReference>
<comment type="caution">
    <text evidence="13">The sequence shown here is derived from an EMBL/GenBank/DDBJ whole genome shotgun (WGS) entry which is preliminary data.</text>
</comment>
<evidence type="ECO:0000256" key="7">
    <source>
        <dbReference type="ARBA" id="ARBA00022723"/>
    </source>
</evidence>
<evidence type="ECO:0000313" key="13">
    <source>
        <dbReference type="EMBL" id="RIX99523.1"/>
    </source>
</evidence>
<keyword evidence="14" id="KW-1185">Reference proteome</keyword>
<evidence type="ECO:0000256" key="8">
    <source>
        <dbReference type="ARBA" id="ARBA00022759"/>
    </source>
</evidence>
<keyword evidence="10" id="KW-0460">Magnesium</keyword>
<dbReference type="InterPro" id="IPR012337">
    <property type="entry name" value="RNaseH-like_sf"/>
</dbReference>
<dbReference type="Pfam" id="PF00075">
    <property type="entry name" value="RNase_H"/>
    <property type="match status" value="1"/>
</dbReference>
<comment type="catalytic activity">
    <reaction evidence="1">
        <text>Endonucleolytic cleavage to 5'-phosphomonoester.</text>
        <dbReference type="EC" id="3.1.26.4"/>
    </reaction>
</comment>
<evidence type="ECO:0000256" key="11">
    <source>
        <dbReference type="SAM" id="MobiDB-lite"/>
    </source>
</evidence>
<dbReference type="GO" id="GO:0004523">
    <property type="term" value="F:RNA-DNA hybrid ribonuclease activity"/>
    <property type="evidence" value="ECO:0007669"/>
    <property type="project" value="UniProtKB-EC"/>
</dbReference>
<dbReference type="InterPro" id="IPR050092">
    <property type="entry name" value="RNase_H"/>
</dbReference>
<dbReference type="GO" id="GO:0003676">
    <property type="term" value="F:nucleic acid binding"/>
    <property type="evidence" value="ECO:0007669"/>
    <property type="project" value="InterPro"/>
</dbReference>
<keyword evidence="6" id="KW-0540">Nuclease</keyword>
<name>A0A3A1WIP1_9HYPH</name>
<evidence type="ECO:0000256" key="3">
    <source>
        <dbReference type="ARBA" id="ARBA00005300"/>
    </source>
</evidence>
<evidence type="ECO:0000256" key="5">
    <source>
        <dbReference type="ARBA" id="ARBA00012180"/>
    </source>
</evidence>
<keyword evidence="8" id="KW-0255">Endonuclease</keyword>
<proteinExistence type="inferred from homology"/>
<keyword evidence="7" id="KW-0479">Metal-binding</keyword>
<dbReference type="PROSITE" id="PS50879">
    <property type="entry name" value="RNASE_H_1"/>
    <property type="match status" value="1"/>
</dbReference>
<feature type="domain" description="RNase H type-1" evidence="12">
    <location>
        <begin position="26"/>
        <end position="174"/>
    </location>
</feature>
<dbReference type="PANTHER" id="PTHR10642">
    <property type="entry name" value="RIBONUCLEASE H1"/>
    <property type="match status" value="1"/>
</dbReference>
<comment type="similarity">
    <text evidence="3">Belongs to the RNase H family.</text>
</comment>
<evidence type="ECO:0000256" key="6">
    <source>
        <dbReference type="ARBA" id="ARBA00022722"/>
    </source>
</evidence>
<evidence type="ECO:0000313" key="14">
    <source>
        <dbReference type="Proteomes" id="UP000265750"/>
    </source>
</evidence>
<evidence type="ECO:0000256" key="1">
    <source>
        <dbReference type="ARBA" id="ARBA00000077"/>
    </source>
</evidence>
<dbReference type="GO" id="GO:0046872">
    <property type="term" value="F:metal ion binding"/>
    <property type="evidence" value="ECO:0007669"/>
    <property type="project" value="UniProtKB-KW"/>
</dbReference>
<dbReference type="Gene3D" id="3.30.420.10">
    <property type="entry name" value="Ribonuclease H-like superfamily/Ribonuclease H"/>
    <property type="match status" value="1"/>
</dbReference>
<gene>
    <name evidence="13" type="ORF">D3218_13690</name>
</gene>
<dbReference type="EMBL" id="QYRN01000007">
    <property type="protein sequence ID" value="RIX99523.1"/>
    <property type="molecule type" value="Genomic_DNA"/>
</dbReference>
<evidence type="ECO:0000256" key="9">
    <source>
        <dbReference type="ARBA" id="ARBA00022801"/>
    </source>
</evidence>
<organism evidence="13 14">
    <name type="scientific">Aureimonas flava</name>
    <dbReference type="NCBI Taxonomy" id="2320271"/>
    <lineage>
        <taxon>Bacteria</taxon>
        <taxon>Pseudomonadati</taxon>
        <taxon>Pseudomonadota</taxon>
        <taxon>Alphaproteobacteria</taxon>
        <taxon>Hyphomicrobiales</taxon>
        <taxon>Aurantimonadaceae</taxon>
        <taxon>Aureimonas</taxon>
    </lineage>
</organism>
<dbReference type="CDD" id="cd09278">
    <property type="entry name" value="RNase_HI_prokaryote_like"/>
    <property type="match status" value="1"/>
</dbReference>
<evidence type="ECO:0000256" key="10">
    <source>
        <dbReference type="ARBA" id="ARBA00022842"/>
    </source>
</evidence>
<comment type="cofactor">
    <cofactor evidence="2">
        <name>Mg(2+)</name>
        <dbReference type="ChEBI" id="CHEBI:18420"/>
    </cofactor>
</comment>
<dbReference type="OrthoDB" id="7845843at2"/>
<reference evidence="14" key="1">
    <citation type="submission" date="2018-09" db="EMBL/GenBank/DDBJ databases">
        <authorList>
            <person name="Tuo L."/>
        </authorList>
    </citation>
    <scope>NUCLEOTIDE SEQUENCE [LARGE SCALE GENOMIC DNA]</scope>
    <source>
        <strain evidence="14">M2BS4Y-1</strain>
    </source>
</reference>
<dbReference type="InterPro" id="IPR036397">
    <property type="entry name" value="RNaseH_sf"/>
</dbReference>
<dbReference type="Proteomes" id="UP000265750">
    <property type="component" value="Unassembled WGS sequence"/>
</dbReference>
<dbReference type="RefSeq" id="WP_119540656.1">
    <property type="nucleotide sequence ID" value="NZ_QYRN01000007.1"/>
</dbReference>
<evidence type="ECO:0000259" key="12">
    <source>
        <dbReference type="PROSITE" id="PS50879"/>
    </source>
</evidence>
<dbReference type="InterPro" id="IPR022892">
    <property type="entry name" value="RNaseHI"/>
</dbReference>
<accession>A0A3A1WIP1</accession>
<feature type="region of interest" description="Disordered" evidence="11">
    <location>
        <begin position="1"/>
        <end position="23"/>
    </location>
</feature>
<dbReference type="GO" id="GO:0043137">
    <property type="term" value="P:DNA replication, removal of RNA primer"/>
    <property type="evidence" value="ECO:0007669"/>
    <property type="project" value="TreeGrafter"/>
</dbReference>
<dbReference type="EC" id="3.1.26.4" evidence="5"/>
<evidence type="ECO:0000256" key="2">
    <source>
        <dbReference type="ARBA" id="ARBA00001946"/>
    </source>
</evidence>
<evidence type="ECO:0000256" key="4">
    <source>
        <dbReference type="ARBA" id="ARBA00011245"/>
    </source>
</evidence>